<evidence type="ECO:0000256" key="1">
    <source>
        <dbReference type="SAM" id="MobiDB-lite"/>
    </source>
</evidence>
<dbReference type="AlphaFoldDB" id="A0AAD8K2J8"/>
<dbReference type="InterPro" id="IPR038765">
    <property type="entry name" value="Papain-like_cys_pep_sf"/>
</dbReference>
<feature type="compositionally biased region" description="Basic and acidic residues" evidence="1">
    <location>
        <begin position="412"/>
        <end position="421"/>
    </location>
</feature>
<sequence>MIESTGKEVSTDDDYVEEDDEEIHGRKIVRKNRYPGLKTRSSPRQLALGMKVLNDYQKKIIKEMGLGELLDFKVDGISSKIAHYVVDILDVDLMVLKVRELHIKVDKEAIHKLLGIPCEGIKFEDLVQTVKLHPQVQSWRNRFPKEENIATTQIVHYLTAGVDDEVFVTQMDFLIFEFSGLNKESGVRAMHFWTKDRLKFREEWEIRNGSFGLGKRKELSSGDVLIRINEGEMKSIDEALGFKEKMLIVEEMNETVLELKNKYESMLLDKNEWRESGNGKDEARDSIHHVLMSLNEGTNNTIIDDRENVVERYMEYSENDQSVNMFTDEKVGMKDLVKKYGQSVDGDGDKNEGLVVENEGTTIPKDSVGIKEDGAAANYEFYEAFTMGQAAYIDSKAVTTCGDGDNVGKGSIKDGDGDKNEGTITQNDIVANGDGDKNEGLVVENEGTTMPKDSVGNKEDGAAAKYEDDEALNMGQAGYIDSKDVTTGGYGDKVKKGSIKDDRACSGSSKLNIEVVELKNDVTVAVFRKDFVSIDKSNSTKKVVSYLDDSEIPGFSMGLTQEEEKTVEVPKVNRVLPIKLNFDDDREIETEVSRKEEMVWEFVLKHCEEKDKLKTDKPNEDEEKLGGGIAGDEMEEEKYPYVLFQSKFRERGEAYVFRTLKPDCEVYGCIIDMWAAVMNLEEKKGPIGYQGGCFVVDWMLHSKSEDHASRSVAFTKNMLGTLSGSLHEMDLESVDLLFIPIVEHKHFYLVVFDLKDKVINVIDNIKENLSLVGYTDDEEYHNKSTPYKVVEQYSVHGKMITIEKGGNKRLCVLEDGVSKKKNGKVDSIKEAANFKGKIYEIGRGHEVGYLTNEEDVEKELKQNNEEEYCPHEDWNDFKEFWLSSPERSLEPVFDPFSNDENETDARWSP</sequence>
<protein>
    <recommendedName>
        <fullName evidence="4">Ubiquitin-like protease family profile domain-containing protein</fullName>
    </recommendedName>
</protein>
<evidence type="ECO:0000313" key="2">
    <source>
        <dbReference type="EMBL" id="KAK1414614.1"/>
    </source>
</evidence>
<keyword evidence="3" id="KW-1185">Reference proteome</keyword>
<accession>A0AAD8K2J8</accession>
<dbReference type="Proteomes" id="UP001229421">
    <property type="component" value="Unassembled WGS sequence"/>
</dbReference>
<name>A0AAD8K2J8_TARER</name>
<dbReference type="Gene3D" id="3.40.395.10">
    <property type="entry name" value="Adenoviral Proteinase, Chain A"/>
    <property type="match status" value="1"/>
</dbReference>
<feature type="region of interest" description="Disordered" evidence="1">
    <location>
        <begin position="1"/>
        <end position="20"/>
    </location>
</feature>
<dbReference type="EMBL" id="JAUHHV010000008">
    <property type="protein sequence ID" value="KAK1414614.1"/>
    <property type="molecule type" value="Genomic_DNA"/>
</dbReference>
<gene>
    <name evidence="2" type="ORF">QVD17_30363</name>
</gene>
<comment type="caution">
    <text evidence="2">The sequence shown here is derived from an EMBL/GenBank/DDBJ whole genome shotgun (WGS) entry which is preliminary data.</text>
</comment>
<feature type="compositionally biased region" description="Basic and acidic residues" evidence="1">
    <location>
        <begin position="1"/>
        <end position="10"/>
    </location>
</feature>
<dbReference type="SUPFAM" id="SSF54001">
    <property type="entry name" value="Cysteine proteinases"/>
    <property type="match status" value="1"/>
</dbReference>
<reference evidence="2" key="1">
    <citation type="journal article" date="2023" name="bioRxiv">
        <title>Improved chromosome-level genome assembly for marigold (Tagetes erecta).</title>
        <authorList>
            <person name="Jiang F."/>
            <person name="Yuan L."/>
            <person name="Wang S."/>
            <person name="Wang H."/>
            <person name="Xu D."/>
            <person name="Wang A."/>
            <person name="Fan W."/>
        </authorList>
    </citation>
    <scope>NUCLEOTIDE SEQUENCE</scope>
    <source>
        <strain evidence="2">WSJ</strain>
        <tissue evidence="2">Leaf</tissue>
    </source>
</reference>
<proteinExistence type="predicted"/>
<evidence type="ECO:0000313" key="3">
    <source>
        <dbReference type="Proteomes" id="UP001229421"/>
    </source>
</evidence>
<feature type="region of interest" description="Disordered" evidence="1">
    <location>
        <begin position="412"/>
        <end position="438"/>
    </location>
</feature>
<feature type="region of interest" description="Disordered" evidence="1">
    <location>
        <begin position="889"/>
        <end position="909"/>
    </location>
</feature>
<feature type="compositionally biased region" description="Acidic residues" evidence="1">
    <location>
        <begin position="11"/>
        <end position="20"/>
    </location>
</feature>
<evidence type="ECO:0008006" key="4">
    <source>
        <dbReference type="Google" id="ProtNLM"/>
    </source>
</evidence>
<organism evidence="2 3">
    <name type="scientific">Tagetes erecta</name>
    <name type="common">African marigold</name>
    <dbReference type="NCBI Taxonomy" id="13708"/>
    <lineage>
        <taxon>Eukaryota</taxon>
        <taxon>Viridiplantae</taxon>
        <taxon>Streptophyta</taxon>
        <taxon>Embryophyta</taxon>
        <taxon>Tracheophyta</taxon>
        <taxon>Spermatophyta</taxon>
        <taxon>Magnoliopsida</taxon>
        <taxon>eudicotyledons</taxon>
        <taxon>Gunneridae</taxon>
        <taxon>Pentapetalae</taxon>
        <taxon>asterids</taxon>
        <taxon>campanulids</taxon>
        <taxon>Asterales</taxon>
        <taxon>Asteraceae</taxon>
        <taxon>Asteroideae</taxon>
        <taxon>Heliantheae alliance</taxon>
        <taxon>Tageteae</taxon>
        <taxon>Tagetes</taxon>
    </lineage>
</organism>